<reference evidence="10" key="1">
    <citation type="submission" date="2016-10" db="EMBL/GenBank/DDBJ databases">
        <authorList>
            <person name="Varghese N."/>
            <person name="Submissions S."/>
        </authorList>
    </citation>
    <scope>NUCLEOTIDE SEQUENCE [LARGE SCALE GENOMIC DNA]</scope>
    <source>
        <strain evidence="10">DSM 3695</strain>
    </source>
</reference>
<evidence type="ECO:0000256" key="4">
    <source>
        <dbReference type="ARBA" id="ARBA00023136"/>
    </source>
</evidence>
<dbReference type="InterPro" id="IPR033985">
    <property type="entry name" value="SusD-like_N"/>
</dbReference>
<dbReference type="EMBL" id="FOJG01000002">
    <property type="protein sequence ID" value="SEW51550.1"/>
    <property type="molecule type" value="Genomic_DNA"/>
</dbReference>
<keyword evidence="4" id="KW-0472">Membrane</keyword>
<feature type="domain" description="RagB/SusD" evidence="7">
    <location>
        <begin position="345"/>
        <end position="653"/>
    </location>
</feature>
<evidence type="ECO:0000313" key="9">
    <source>
        <dbReference type="EMBL" id="SEW51550.1"/>
    </source>
</evidence>
<dbReference type="GO" id="GO:0009279">
    <property type="term" value="C:cell outer membrane"/>
    <property type="evidence" value="ECO:0007669"/>
    <property type="project" value="UniProtKB-SubCell"/>
</dbReference>
<dbReference type="Pfam" id="PF07980">
    <property type="entry name" value="SusD_RagB"/>
    <property type="match status" value="1"/>
</dbReference>
<comment type="similarity">
    <text evidence="2">Belongs to the SusD family.</text>
</comment>
<gene>
    <name evidence="9" type="ORF">SAMN04488122_4307</name>
</gene>
<name>A0A1I0S952_9BACT</name>
<dbReference type="InterPro" id="IPR011990">
    <property type="entry name" value="TPR-like_helical_dom_sf"/>
</dbReference>
<evidence type="ECO:0000256" key="2">
    <source>
        <dbReference type="ARBA" id="ARBA00006275"/>
    </source>
</evidence>
<feature type="chain" id="PRO_5011692530" evidence="6">
    <location>
        <begin position="22"/>
        <end position="664"/>
    </location>
</feature>
<evidence type="ECO:0000256" key="6">
    <source>
        <dbReference type="SAM" id="SignalP"/>
    </source>
</evidence>
<dbReference type="InterPro" id="IPR012944">
    <property type="entry name" value="SusD_RagB_dom"/>
</dbReference>
<dbReference type="Gene3D" id="1.25.40.390">
    <property type="match status" value="1"/>
</dbReference>
<evidence type="ECO:0000256" key="5">
    <source>
        <dbReference type="ARBA" id="ARBA00023237"/>
    </source>
</evidence>
<dbReference type="STRING" id="29529.SAMN04488122_4307"/>
<dbReference type="RefSeq" id="WP_089897897.1">
    <property type="nucleotide sequence ID" value="NZ_FOJG01000002.1"/>
</dbReference>
<keyword evidence="10" id="KW-1185">Reference proteome</keyword>
<dbReference type="AlphaFoldDB" id="A0A1I0S952"/>
<evidence type="ECO:0000256" key="1">
    <source>
        <dbReference type="ARBA" id="ARBA00004442"/>
    </source>
</evidence>
<proteinExistence type="inferred from homology"/>
<evidence type="ECO:0000256" key="3">
    <source>
        <dbReference type="ARBA" id="ARBA00022729"/>
    </source>
</evidence>
<evidence type="ECO:0000313" key="10">
    <source>
        <dbReference type="Proteomes" id="UP000199310"/>
    </source>
</evidence>
<organism evidence="9 10">
    <name type="scientific">Chitinophaga arvensicola</name>
    <dbReference type="NCBI Taxonomy" id="29529"/>
    <lineage>
        <taxon>Bacteria</taxon>
        <taxon>Pseudomonadati</taxon>
        <taxon>Bacteroidota</taxon>
        <taxon>Chitinophagia</taxon>
        <taxon>Chitinophagales</taxon>
        <taxon>Chitinophagaceae</taxon>
        <taxon>Chitinophaga</taxon>
    </lineage>
</organism>
<evidence type="ECO:0000259" key="7">
    <source>
        <dbReference type="Pfam" id="PF07980"/>
    </source>
</evidence>
<feature type="signal peptide" evidence="6">
    <location>
        <begin position="1"/>
        <end position="21"/>
    </location>
</feature>
<keyword evidence="3 6" id="KW-0732">Signal</keyword>
<dbReference type="OrthoDB" id="5694214at2"/>
<dbReference type="SUPFAM" id="SSF48452">
    <property type="entry name" value="TPR-like"/>
    <property type="match status" value="1"/>
</dbReference>
<feature type="domain" description="SusD-like N-terminal" evidence="8">
    <location>
        <begin position="95"/>
        <end position="215"/>
    </location>
</feature>
<evidence type="ECO:0000259" key="8">
    <source>
        <dbReference type="Pfam" id="PF14322"/>
    </source>
</evidence>
<accession>A0A1I0S952</accession>
<dbReference type="Proteomes" id="UP000199310">
    <property type="component" value="Unassembled WGS sequence"/>
</dbReference>
<sequence>MKQILYICLVAGAAFSLPACNRDLLEITPPSRITPENYLQEESQLATYVIKQYETLPIFGTFDGDAHTDVAARRGFDNRYVPGQWMVGQTEGDWSFTNIYQCNYFLETVLPRLAAGKISGNDVNIRHYIGEMYFMRAFTYWGKLQALGDFPIITNTLKEDKASLIEASKRAPQTEVARFIISDLDSAILLMSPTAPSGGKNRLSKICAQLLKSRVGLYEGTFLKYFKNTAYVPNGPQWPGKNKSYNAAYQFKSGSIEGEIDFFLTQAMEAAKTVADAVPLVPNSMTKRLETSNQDFAVASEANPYCRMYNSTDLSGFSEVLLWRDYDLGLGVSNGIPNTIQAAHGWGFTRGYVDRFLMSNGLPIYATGSGYAGDDSIQLVRQNRDGRLWLFLAQPGQINILKPSSLGTHATPVVEYPDIMNLIGNHDNSTGYMSRKGNVYDGAQLGNGRGDVGSIVFRGTEAYFNYMEASYEKTGTLDGIATAYWKAIRERAGVDADIQKTIAATDLVKEAANDWGVYSAGVMVDRTLYNIRRERSCELMGEGFRYMDLRRWRAMDQMITKPYFIEGFKLWGPMKNWYNAAALTYNIGDRSTVSDPALSPYLRIYQKTPSVLAYNGYKWTLAHYFSPIAVQHFLITSQDNDVNTSPIYQNPGWPIEANKPPIGF</sequence>
<comment type="subcellular location">
    <subcellularLocation>
        <location evidence="1">Cell outer membrane</location>
    </subcellularLocation>
</comment>
<keyword evidence="5" id="KW-0998">Cell outer membrane</keyword>
<dbReference type="Pfam" id="PF14322">
    <property type="entry name" value="SusD-like_3"/>
    <property type="match status" value="1"/>
</dbReference>
<protein>
    <submittedName>
        <fullName evidence="9">Starch-binding associating with outer membrane</fullName>
    </submittedName>
</protein>